<protein>
    <recommendedName>
        <fullName evidence="4">Cadherin EGF LAG seven-pass G-type receptor 1a</fullName>
    </recommendedName>
</protein>
<dbReference type="Proteomes" id="UP000314982">
    <property type="component" value="Unassembled WGS sequence"/>
</dbReference>
<reference evidence="2" key="2">
    <citation type="submission" date="2025-08" db="UniProtKB">
        <authorList>
            <consortium name="Ensembl"/>
        </authorList>
    </citation>
    <scope>IDENTIFICATION</scope>
</reference>
<feature type="compositionally biased region" description="Low complexity" evidence="1">
    <location>
        <begin position="222"/>
        <end position="236"/>
    </location>
</feature>
<reference evidence="3" key="1">
    <citation type="submission" date="2018-06" db="EMBL/GenBank/DDBJ databases">
        <title>Genome assembly of Danube salmon.</title>
        <authorList>
            <person name="Macqueen D.J."/>
            <person name="Gundappa M.K."/>
        </authorList>
    </citation>
    <scope>NUCLEOTIDE SEQUENCE [LARGE SCALE GENOMIC DNA]</scope>
</reference>
<feature type="compositionally biased region" description="Basic and acidic residues" evidence="1">
    <location>
        <begin position="131"/>
        <end position="142"/>
    </location>
</feature>
<feature type="compositionally biased region" description="Polar residues" evidence="1">
    <location>
        <begin position="328"/>
        <end position="347"/>
    </location>
</feature>
<evidence type="ECO:0000313" key="3">
    <source>
        <dbReference type="Proteomes" id="UP000314982"/>
    </source>
</evidence>
<sequence>MSLLSSTDWFLSLPTLSPSLLPTHPPFLHSSLQRSLNCNNTYTEDGPLYRSAIGESTVSLESTVRGDSGQKPSVSSVTAKAGHTGLDGSLFHRNGTKGGDDSDSDSELSVDEHSSSYASSHSSDSEDDDMDIKPKWNNERQPLHSTPKGPSIAPKVEAVSNHVKPHCPKEAMTASDSEDPGGAERLRVETKVNVELHQENKLNHVGERGETPQDRETPTRENGPLSLPSNGPPSLGTHQPEPKKGILKNKITYPPPLTDKNMKNRLREKLSDYNPPPIIPPSKTPSVASDDGVSPVSVGNSNSAIIKPPIAPRPQLPQNGGVAMSMKAMTTNGGNESDSDGSNETSI</sequence>
<feature type="compositionally biased region" description="Basic and acidic residues" evidence="1">
    <location>
        <begin position="182"/>
        <end position="219"/>
    </location>
</feature>
<dbReference type="STRING" id="62062.ENSHHUP00000085158"/>
<keyword evidence="3" id="KW-1185">Reference proteome</keyword>
<dbReference type="GeneTree" id="ENSGT00940000159839"/>
<evidence type="ECO:0008006" key="4">
    <source>
        <dbReference type="Google" id="ProtNLM"/>
    </source>
</evidence>
<reference evidence="2" key="3">
    <citation type="submission" date="2025-09" db="UniProtKB">
        <authorList>
            <consortium name="Ensembl"/>
        </authorList>
    </citation>
    <scope>IDENTIFICATION</scope>
</reference>
<feature type="compositionally biased region" description="Basic and acidic residues" evidence="1">
    <location>
        <begin position="260"/>
        <end position="271"/>
    </location>
</feature>
<feature type="compositionally biased region" description="Pro residues" evidence="1">
    <location>
        <begin position="274"/>
        <end position="283"/>
    </location>
</feature>
<feature type="region of interest" description="Disordered" evidence="1">
    <location>
        <begin position="62"/>
        <end position="153"/>
    </location>
</feature>
<organism evidence="2 3">
    <name type="scientific">Hucho hucho</name>
    <name type="common">huchen</name>
    <dbReference type="NCBI Taxonomy" id="62062"/>
    <lineage>
        <taxon>Eukaryota</taxon>
        <taxon>Metazoa</taxon>
        <taxon>Chordata</taxon>
        <taxon>Craniata</taxon>
        <taxon>Vertebrata</taxon>
        <taxon>Euteleostomi</taxon>
        <taxon>Actinopterygii</taxon>
        <taxon>Neopterygii</taxon>
        <taxon>Teleostei</taxon>
        <taxon>Protacanthopterygii</taxon>
        <taxon>Salmoniformes</taxon>
        <taxon>Salmonidae</taxon>
        <taxon>Salmoninae</taxon>
        <taxon>Hucho</taxon>
    </lineage>
</organism>
<name>A0A4W5RGL0_9TELE</name>
<dbReference type="AlphaFoldDB" id="A0A4W5RGL0"/>
<evidence type="ECO:0000256" key="1">
    <source>
        <dbReference type="SAM" id="MobiDB-lite"/>
    </source>
</evidence>
<dbReference type="Ensembl" id="ENSHHUT00000087825.1">
    <property type="protein sequence ID" value="ENSHHUP00000085158.1"/>
    <property type="gene ID" value="ENSHHUG00000049359.1"/>
</dbReference>
<feature type="compositionally biased region" description="Low complexity" evidence="1">
    <location>
        <begin position="285"/>
        <end position="304"/>
    </location>
</feature>
<evidence type="ECO:0000313" key="2">
    <source>
        <dbReference type="Ensembl" id="ENSHHUP00000085158.1"/>
    </source>
</evidence>
<proteinExistence type="predicted"/>
<feature type="region of interest" description="Disordered" evidence="1">
    <location>
        <begin position="168"/>
        <end position="347"/>
    </location>
</feature>
<accession>A0A4W5RGL0</accession>